<organism evidence="1 2">
    <name type="scientific">Asanoa iriomotensis</name>
    <dbReference type="NCBI Taxonomy" id="234613"/>
    <lineage>
        <taxon>Bacteria</taxon>
        <taxon>Bacillati</taxon>
        <taxon>Actinomycetota</taxon>
        <taxon>Actinomycetes</taxon>
        <taxon>Micromonosporales</taxon>
        <taxon>Micromonosporaceae</taxon>
        <taxon>Asanoa</taxon>
    </lineage>
</organism>
<name>A0ABQ4C337_9ACTN</name>
<protein>
    <submittedName>
        <fullName evidence="1">Uncharacterized protein</fullName>
    </submittedName>
</protein>
<sequence length="244" mass="25462">MTRDPYHGDGSGVGMSVSCPRCGGSVRPPDLMRADWRCDTCGDVPPLHVAEHNNAEIVKSVINTIAAGTPPGRGAVPLWCTWPLLRDWTVTGVAWAGDDHSGVRAAALACSGPAPLGGGPADLVIVAEELGVGLGNRLAGLPGTDPGPDLVRELTRAEPAPGEAGNAHAKIKVDGHPTPLWSIPAADDRSAYVGEARGMWLYAIAWPAHAGYVLAEDVVLRDLCEWLPPELVYGAPSPYLHGLA</sequence>
<dbReference type="EMBL" id="BONC01000021">
    <property type="protein sequence ID" value="GIF57193.1"/>
    <property type="molecule type" value="Genomic_DNA"/>
</dbReference>
<evidence type="ECO:0000313" key="1">
    <source>
        <dbReference type="EMBL" id="GIF57193.1"/>
    </source>
</evidence>
<gene>
    <name evidence="1" type="ORF">Air01nite_32880</name>
</gene>
<dbReference type="Proteomes" id="UP000624325">
    <property type="component" value="Unassembled WGS sequence"/>
</dbReference>
<evidence type="ECO:0000313" key="2">
    <source>
        <dbReference type="Proteomes" id="UP000624325"/>
    </source>
</evidence>
<reference evidence="1 2" key="1">
    <citation type="submission" date="2021-01" db="EMBL/GenBank/DDBJ databases">
        <title>Whole genome shotgun sequence of Asanoa iriomotensis NBRC 100142.</title>
        <authorList>
            <person name="Komaki H."/>
            <person name="Tamura T."/>
        </authorList>
    </citation>
    <scope>NUCLEOTIDE SEQUENCE [LARGE SCALE GENOMIC DNA]</scope>
    <source>
        <strain evidence="1 2">NBRC 100142</strain>
    </source>
</reference>
<dbReference type="Pfam" id="PF20544">
    <property type="entry name" value="DUF6758"/>
    <property type="match status" value="1"/>
</dbReference>
<comment type="caution">
    <text evidence="1">The sequence shown here is derived from an EMBL/GenBank/DDBJ whole genome shotgun (WGS) entry which is preliminary data.</text>
</comment>
<dbReference type="InterPro" id="IPR046646">
    <property type="entry name" value="DUF6758"/>
</dbReference>
<accession>A0ABQ4C337</accession>
<keyword evidence="2" id="KW-1185">Reference proteome</keyword>
<proteinExistence type="predicted"/>